<keyword evidence="16" id="KW-1185">Reference proteome</keyword>
<dbReference type="InterPro" id="IPR001879">
    <property type="entry name" value="GPCR_2_extracellular_dom"/>
</dbReference>
<dbReference type="PRINTS" id="PR01154">
    <property type="entry name" value="VIP1RECEPTOR"/>
</dbReference>
<evidence type="ECO:0000256" key="3">
    <source>
        <dbReference type="ARBA" id="ARBA00022475"/>
    </source>
</evidence>
<keyword evidence="7 12" id="KW-0472">Membrane</keyword>
<sequence>LGRPRAASGPRKSPIKPSDQNSYCVVKLLPISHVILWRIPPLSTQKPRKRTGLIKKAFRMTPKISPTSRGLLNPAVMILAPFRGGSGSAYVTDVEKTAGHLKTTLRCGVLWLLFYSFRSQQGVQLQTQADSMDVSQLLPLLLLSGCLPKVLSVPMCDVAHDIELERERCENSVRNVTAGCQGMWDIIACWPSAGVGEVVTITCPVYFSYFSDQHKGNLSKTCTADGWTEMHPLDIAVNCGYNVNGTSDDGNFLWQVKIGYTIGYSVSLVSLITAIVILCIFRKLHCTRNYIHMHLFVSFILKAIAVLVKDVVLYEVGEMYDCSSGTTGCKVVIVFFQYCIMASFFWLLVEGLYLHALLAVSFFSERKYFWAYILIGWGGPTVFIAAWSVAKAYYYDVGCWDIIESNDMSWWIIKTPILASILINFILFICIIRILRQKINCPDIGRNESNQYSRLAKSTLLLIPLFGINFIVFAFIPEQVKTELRLVFDLILGSFQGFVVAVLYCFLNGEVQGEIKRKWRRWHLQRYMSSDAKYQQPSIGSSNNFSTQISMLPRCSPKTHRASSSCHDDLSSI</sequence>
<evidence type="ECO:0000256" key="7">
    <source>
        <dbReference type="ARBA" id="ARBA00023136"/>
    </source>
</evidence>
<gene>
    <name evidence="15" type="ORF">D4764_17G0004350</name>
</gene>
<dbReference type="Pfam" id="PF00002">
    <property type="entry name" value="7tm_2"/>
    <property type="match status" value="1"/>
</dbReference>
<dbReference type="AlphaFoldDB" id="A0A5C6NTW7"/>
<keyword evidence="6" id="KW-0297">G-protein coupled receptor</keyword>
<feature type="transmembrane region" description="Helical" evidence="12">
    <location>
        <begin position="410"/>
        <end position="435"/>
    </location>
</feature>
<dbReference type="InterPro" id="IPR017983">
    <property type="entry name" value="GPCR_2_secretin-like_CS"/>
</dbReference>
<dbReference type="SMART" id="SM00008">
    <property type="entry name" value="HormR"/>
    <property type="match status" value="1"/>
</dbReference>
<dbReference type="PRINTS" id="PR00249">
    <property type="entry name" value="GPCRSECRETIN"/>
</dbReference>
<dbReference type="Pfam" id="PF02793">
    <property type="entry name" value="HRM"/>
    <property type="match status" value="1"/>
</dbReference>
<dbReference type="GO" id="GO:0007166">
    <property type="term" value="P:cell surface receptor signaling pathway"/>
    <property type="evidence" value="ECO:0007669"/>
    <property type="project" value="InterPro"/>
</dbReference>
<dbReference type="SUPFAM" id="SSF81321">
    <property type="entry name" value="Family A G protein-coupled receptor-like"/>
    <property type="match status" value="1"/>
</dbReference>
<keyword evidence="4 12" id="KW-0812">Transmembrane</keyword>
<evidence type="ECO:0000256" key="4">
    <source>
        <dbReference type="ARBA" id="ARBA00022692"/>
    </source>
</evidence>
<evidence type="ECO:0000256" key="11">
    <source>
        <dbReference type="ARBA" id="ARBA00023224"/>
    </source>
</evidence>
<evidence type="ECO:0000256" key="5">
    <source>
        <dbReference type="ARBA" id="ARBA00022989"/>
    </source>
</evidence>
<feature type="transmembrane region" description="Helical" evidence="12">
    <location>
        <begin position="262"/>
        <end position="281"/>
    </location>
</feature>
<evidence type="ECO:0000256" key="10">
    <source>
        <dbReference type="ARBA" id="ARBA00023180"/>
    </source>
</evidence>
<evidence type="ECO:0000313" key="15">
    <source>
        <dbReference type="EMBL" id="TWW70952.1"/>
    </source>
</evidence>
<dbReference type="Gene3D" id="4.10.1240.10">
    <property type="entry name" value="GPCR, family 2, extracellular hormone receptor domain"/>
    <property type="match status" value="1"/>
</dbReference>
<keyword evidence="8" id="KW-1015">Disulfide bond</keyword>
<dbReference type="GO" id="GO:0017046">
    <property type="term" value="F:peptide hormone binding"/>
    <property type="evidence" value="ECO:0007669"/>
    <property type="project" value="TreeGrafter"/>
</dbReference>
<dbReference type="InterPro" id="IPR050332">
    <property type="entry name" value="GPCR_2"/>
</dbReference>
<feature type="domain" description="G-protein coupled receptors family 2 profile 2" evidence="14">
    <location>
        <begin position="256"/>
        <end position="508"/>
    </location>
</feature>
<name>A0A5C6NTW7_9TELE</name>
<accession>A0A5C6NTW7</accession>
<protein>
    <submittedName>
        <fullName evidence="15">Vasoactive intestinal polypeptide receptor</fullName>
    </submittedName>
</protein>
<evidence type="ECO:0000256" key="2">
    <source>
        <dbReference type="ARBA" id="ARBA00005314"/>
    </source>
</evidence>
<dbReference type="PROSITE" id="PS00649">
    <property type="entry name" value="G_PROTEIN_RECEP_F2_1"/>
    <property type="match status" value="1"/>
</dbReference>
<dbReference type="GO" id="GO:0004999">
    <property type="term" value="F:vasoactive intestinal polypeptide receptor activity"/>
    <property type="evidence" value="ECO:0007669"/>
    <property type="project" value="InterPro"/>
</dbReference>
<organism evidence="15 16">
    <name type="scientific">Takifugu flavidus</name>
    <name type="common">sansaifugu</name>
    <dbReference type="NCBI Taxonomy" id="433684"/>
    <lineage>
        <taxon>Eukaryota</taxon>
        <taxon>Metazoa</taxon>
        <taxon>Chordata</taxon>
        <taxon>Craniata</taxon>
        <taxon>Vertebrata</taxon>
        <taxon>Euteleostomi</taxon>
        <taxon>Actinopterygii</taxon>
        <taxon>Neopterygii</taxon>
        <taxon>Teleostei</taxon>
        <taxon>Neoteleostei</taxon>
        <taxon>Acanthomorphata</taxon>
        <taxon>Eupercaria</taxon>
        <taxon>Tetraodontiformes</taxon>
        <taxon>Tetradontoidea</taxon>
        <taxon>Tetraodontidae</taxon>
        <taxon>Takifugu</taxon>
    </lineage>
</organism>
<comment type="caution">
    <text evidence="15">The sequence shown here is derived from an EMBL/GenBank/DDBJ whole genome shotgun (WGS) entry which is preliminary data.</text>
</comment>
<keyword evidence="5 12" id="KW-1133">Transmembrane helix</keyword>
<keyword evidence="10" id="KW-0325">Glycoprotein</keyword>
<feature type="non-terminal residue" evidence="15">
    <location>
        <position position="1"/>
    </location>
</feature>
<feature type="transmembrane region" description="Helical" evidence="12">
    <location>
        <begin position="334"/>
        <end position="357"/>
    </location>
</feature>
<evidence type="ECO:0000259" key="14">
    <source>
        <dbReference type="PROSITE" id="PS50261"/>
    </source>
</evidence>
<feature type="transmembrane region" description="Helical" evidence="12">
    <location>
        <begin position="488"/>
        <end position="507"/>
    </location>
</feature>
<dbReference type="EMBL" id="RHFK02000009">
    <property type="protein sequence ID" value="TWW70952.1"/>
    <property type="molecule type" value="Genomic_DNA"/>
</dbReference>
<feature type="transmembrane region" description="Helical" evidence="12">
    <location>
        <begin position="293"/>
        <end position="314"/>
    </location>
</feature>
<evidence type="ECO:0000256" key="8">
    <source>
        <dbReference type="ARBA" id="ARBA00023157"/>
    </source>
</evidence>
<feature type="transmembrane region" description="Helical" evidence="12">
    <location>
        <begin position="369"/>
        <end position="390"/>
    </location>
</feature>
<reference evidence="15 16" key="1">
    <citation type="submission" date="2019-04" db="EMBL/GenBank/DDBJ databases">
        <title>Chromosome genome assembly for Takifugu flavidus.</title>
        <authorList>
            <person name="Xiao S."/>
        </authorList>
    </citation>
    <scope>NUCLEOTIDE SEQUENCE [LARGE SCALE GENOMIC DNA]</scope>
    <source>
        <strain evidence="15">HTHZ2018</strain>
        <tissue evidence="15">Muscle</tissue>
    </source>
</reference>
<comment type="subcellular location">
    <subcellularLocation>
        <location evidence="1">Cell membrane</location>
        <topology evidence="1">Multi-pass membrane protein</topology>
    </subcellularLocation>
</comment>
<dbReference type="GO" id="GO:0005886">
    <property type="term" value="C:plasma membrane"/>
    <property type="evidence" value="ECO:0007669"/>
    <property type="project" value="UniProtKB-SubCell"/>
</dbReference>
<dbReference type="Proteomes" id="UP000324091">
    <property type="component" value="Chromosome 17"/>
</dbReference>
<dbReference type="PANTHER" id="PTHR45620:SF24">
    <property type="entry name" value="VASOACTIVE INTESTINAL POLYPEPTIDE RECEPTOR 1"/>
    <property type="match status" value="1"/>
</dbReference>
<dbReference type="FunFam" id="1.20.1070.10:FF:000032">
    <property type="entry name" value="Vasoactive intestinal polypeptide receptor 1"/>
    <property type="match status" value="1"/>
</dbReference>
<evidence type="ECO:0000256" key="6">
    <source>
        <dbReference type="ARBA" id="ARBA00023040"/>
    </source>
</evidence>
<evidence type="ECO:0000256" key="1">
    <source>
        <dbReference type="ARBA" id="ARBA00004651"/>
    </source>
</evidence>
<dbReference type="PROSITE" id="PS50227">
    <property type="entry name" value="G_PROTEIN_RECEP_F2_3"/>
    <property type="match status" value="1"/>
</dbReference>
<dbReference type="FunFam" id="4.10.1240.10:FF:000016">
    <property type="entry name" value="Vasoactive intestinal peptide receptor 1"/>
    <property type="match status" value="1"/>
</dbReference>
<evidence type="ECO:0000256" key="9">
    <source>
        <dbReference type="ARBA" id="ARBA00023170"/>
    </source>
</evidence>
<dbReference type="InterPro" id="IPR000832">
    <property type="entry name" value="GPCR_2_secretin-like"/>
</dbReference>
<proteinExistence type="inferred from homology"/>
<dbReference type="SUPFAM" id="SSF111418">
    <property type="entry name" value="Hormone receptor domain"/>
    <property type="match status" value="1"/>
</dbReference>
<evidence type="ECO:0000259" key="13">
    <source>
        <dbReference type="PROSITE" id="PS50227"/>
    </source>
</evidence>
<dbReference type="Gene3D" id="1.20.1070.10">
    <property type="entry name" value="Rhodopsin 7-helix transmembrane proteins"/>
    <property type="match status" value="1"/>
</dbReference>
<feature type="domain" description="G-protein coupled receptors family 2 profile 1" evidence="13">
    <location>
        <begin position="145"/>
        <end position="243"/>
    </location>
</feature>
<dbReference type="PROSITE" id="PS00650">
    <property type="entry name" value="G_PROTEIN_RECEP_F2_2"/>
    <property type="match status" value="1"/>
</dbReference>
<dbReference type="PROSITE" id="PS50261">
    <property type="entry name" value="G_PROTEIN_RECEP_F2_4"/>
    <property type="match status" value="1"/>
</dbReference>
<comment type="similarity">
    <text evidence="2">Belongs to the G-protein coupled receptor 2 family.</text>
</comment>
<keyword evidence="11" id="KW-0807">Transducer</keyword>
<keyword evidence="9 15" id="KW-0675">Receptor</keyword>
<dbReference type="PANTHER" id="PTHR45620">
    <property type="entry name" value="PDF RECEPTOR-LIKE PROTEIN-RELATED"/>
    <property type="match status" value="1"/>
</dbReference>
<dbReference type="GO" id="GO:0008528">
    <property type="term" value="F:G protein-coupled peptide receptor activity"/>
    <property type="evidence" value="ECO:0007669"/>
    <property type="project" value="TreeGrafter"/>
</dbReference>
<keyword evidence="3" id="KW-1003">Cell membrane</keyword>
<dbReference type="InterPro" id="IPR001771">
    <property type="entry name" value="GPCR_2_VIP_rcpt_1"/>
</dbReference>
<evidence type="ECO:0000313" key="16">
    <source>
        <dbReference type="Proteomes" id="UP000324091"/>
    </source>
</evidence>
<dbReference type="InterPro" id="IPR017981">
    <property type="entry name" value="GPCR_2-like_7TM"/>
</dbReference>
<evidence type="ECO:0000256" key="12">
    <source>
        <dbReference type="SAM" id="Phobius"/>
    </source>
</evidence>
<dbReference type="InterPro" id="IPR036445">
    <property type="entry name" value="GPCR_2_extracell_dom_sf"/>
</dbReference>
<feature type="transmembrane region" description="Helical" evidence="12">
    <location>
        <begin position="455"/>
        <end position="476"/>
    </location>
</feature>
<dbReference type="GO" id="GO:0007188">
    <property type="term" value="P:adenylate cyclase-modulating G protein-coupled receptor signaling pathway"/>
    <property type="evidence" value="ECO:0007669"/>
    <property type="project" value="TreeGrafter"/>
</dbReference>